<feature type="compositionally biased region" description="Basic and acidic residues" evidence="3">
    <location>
        <begin position="106"/>
        <end position="116"/>
    </location>
</feature>
<dbReference type="GO" id="GO:0005737">
    <property type="term" value="C:cytoplasm"/>
    <property type="evidence" value="ECO:0007669"/>
    <property type="project" value="UniProtKB-SubCell"/>
</dbReference>
<evidence type="ECO:0000313" key="5">
    <source>
        <dbReference type="EMBL" id="KAF6175308.1"/>
    </source>
</evidence>
<dbReference type="GO" id="GO:0005634">
    <property type="term" value="C:nucleus"/>
    <property type="evidence" value="ECO:0007669"/>
    <property type="project" value="TreeGrafter"/>
</dbReference>
<sequence length="386" mass="42170">MVSANPFDLLGDTDHDDIFQLVAIQEKKIAKKNAVAVAVAVTAVSSFRVDNGKQNHPSGNNGRNGRSQGQGGFLHGRGNGAVGYTRMNGNANVYSGGHGPAVQDGVIDRPFGRERGSNGPQPQPYRAGGRGGYGNDDGRYNDRPPSRQFDQHRGTNTGYENIRQHSGTNTGYENIRRGGAGRGDWGPKAGERGAKVSTQEYVASKDERPSLPEKEQVKQANAPASDEKKADVADFDENNESKALKEKALREEREAEAKEMTLEEYQKVIKEKRKALDAMKAELRKVDIDKELKSLQALTVKKGNDEIFIKLGSEKDEGIRKVVDREEKAKKTLSINEFLKPSNGRFAASRGRGRGGGEHFREGSQHNSAADSELPLKDDGQFPKLG</sequence>
<dbReference type="InterPro" id="IPR019084">
    <property type="entry name" value="STM1-like_N"/>
</dbReference>
<feature type="domain" description="Hyaluronan/mRNA-binding protein" evidence="4">
    <location>
        <begin position="145"/>
        <end position="287"/>
    </location>
</feature>
<dbReference type="InterPro" id="IPR006861">
    <property type="entry name" value="HABP4_PAIRBP1-bd"/>
</dbReference>
<dbReference type="PANTHER" id="PTHR12299:SF17">
    <property type="entry name" value="AT19571P-RELATED"/>
    <property type="match status" value="1"/>
</dbReference>
<organism evidence="5 6">
    <name type="scientific">Kingdonia uniflora</name>
    <dbReference type="NCBI Taxonomy" id="39325"/>
    <lineage>
        <taxon>Eukaryota</taxon>
        <taxon>Viridiplantae</taxon>
        <taxon>Streptophyta</taxon>
        <taxon>Embryophyta</taxon>
        <taxon>Tracheophyta</taxon>
        <taxon>Spermatophyta</taxon>
        <taxon>Magnoliopsida</taxon>
        <taxon>Ranunculales</taxon>
        <taxon>Circaeasteraceae</taxon>
        <taxon>Kingdonia</taxon>
    </lineage>
</organism>
<evidence type="ECO:0000256" key="1">
    <source>
        <dbReference type="ARBA" id="ARBA00004496"/>
    </source>
</evidence>
<feature type="compositionally biased region" description="Basic and acidic residues" evidence="3">
    <location>
        <begin position="136"/>
        <end position="153"/>
    </location>
</feature>
<feature type="compositionally biased region" description="Polar residues" evidence="3">
    <location>
        <begin position="154"/>
        <end position="172"/>
    </location>
</feature>
<feature type="compositionally biased region" description="Low complexity" evidence="3">
    <location>
        <begin position="58"/>
        <end position="67"/>
    </location>
</feature>
<evidence type="ECO:0000313" key="6">
    <source>
        <dbReference type="Proteomes" id="UP000541444"/>
    </source>
</evidence>
<dbReference type="AlphaFoldDB" id="A0A7J7P7Z0"/>
<feature type="region of interest" description="Disordered" evidence="3">
    <location>
        <begin position="343"/>
        <end position="386"/>
    </location>
</feature>
<feature type="compositionally biased region" description="Basic and acidic residues" evidence="3">
    <location>
        <begin position="355"/>
        <end position="364"/>
    </location>
</feature>
<dbReference type="Pfam" id="PF09598">
    <property type="entry name" value="Stm1_N"/>
    <property type="match status" value="1"/>
</dbReference>
<gene>
    <name evidence="5" type="ORF">GIB67_021813</name>
</gene>
<dbReference type="Pfam" id="PF04774">
    <property type="entry name" value="HABP4_PAI-RBP1"/>
    <property type="match status" value="1"/>
</dbReference>
<evidence type="ECO:0000256" key="2">
    <source>
        <dbReference type="ARBA" id="ARBA00022490"/>
    </source>
</evidence>
<dbReference type="EMBL" id="JACGCM010000192">
    <property type="protein sequence ID" value="KAF6175308.1"/>
    <property type="molecule type" value="Genomic_DNA"/>
</dbReference>
<comment type="caution">
    <text evidence="5">The sequence shown here is derived from an EMBL/GenBank/DDBJ whole genome shotgun (WGS) entry which is preliminary data.</text>
</comment>
<feature type="region of interest" description="Disordered" evidence="3">
    <location>
        <begin position="95"/>
        <end position="240"/>
    </location>
</feature>
<dbReference type="InterPro" id="IPR039764">
    <property type="entry name" value="HABP4/SERBP1-like"/>
</dbReference>
<protein>
    <recommendedName>
        <fullName evidence="4">Hyaluronan/mRNA-binding protein domain-containing protein</fullName>
    </recommendedName>
</protein>
<dbReference type="PANTHER" id="PTHR12299">
    <property type="entry name" value="HYALURONIC ACID-BINDING PROTEIN 4"/>
    <property type="match status" value="1"/>
</dbReference>
<dbReference type="GO" id="GO:0003723">
    <property type="term" value="F:RNA binding"/>
    <property type="evidence" value="ECO:0007669"/>
    <property type="project" value="InterPro"/>
</dbReference>
<dbReference type="Proteomes" id="UP000541444">
    <property type="component" value="Unassembled WGS sequence"/>
</dbReference>
<comment type="subcellular location">
    <subcellularLocation>
        <location evidence="1">Cytoplasm</location>
    </subcellularLocation>
</comment>
<dbReference type="SMART" id="SM01233">
    <property type="entry name" value="HABP4_PAI-RBP1"/>
    <property type="match status" value="1"/>
</dbReference>
<evidence type="ECO:0000256" key="3">
    <source>
        <dbReference type="SAM" id="MobiDB-lite"/>
    </source>
</evidence>
<evidence type="ECO:0000259" key="4">
    <source>
        <dbReference type="SMART" id="SM01233"/>
    </source>
</evidence>
<keyword evidence="2" id="KW-0963">Cytoplasm</keyword>
<keyword evidence="6" id="KW-1185">Reference proteome</keyword>
<dbReference type="OrthoDB" id="784393at2759"/>
<proteinExistence type="predicted"/>
<feature type="region of interest" description="Disordered" evidence="3">
    <location>
        <begin position="49"/>
        <end position="75"/>
    </location>
</feature>
<name>A0A7J7P7Z0_9MAGN</name>
<feature type="compositionally biased region" description="Basic and acidic residues" evidence="3">
    <location>
        <begin position="203"/>
        <end position="217"/>
    </location>
</feature>
<accession>A0A7J7P7Z0</accession>
<feature type="compositionally biased region" description="Basic and acidic residues" evidence="3">
    <location>
        <begin position="374"/>
        <end position="386"/>
    </location>
</feature>
<reference evidence="5 6" key="1">
    <citation type="journal article" date="2020" name="IScience">
        <title>Genome Sequencing of the Endangered Kingdonia uniflora (Circaeasteraceae, Ranunculales) Reveals Potential Mechanisms of Evolutionary Specialization.</title>
        <authorList>
            <person name="Sun Y."/>
            <person name="Deng T."/>
            <person name="Zhang A."/>
            <person name="Moore M.J."/>
            <person name="Landis J.B."/>
            <person name="Lin N."/>
            <person name="Zhang H."/>
            <person name="Zhang X."/>
            <person name="Huang J."/>
            <person name="Zhang X."/>
            <person name="Sun H."/>
            <person name="Wang H."/>
        </authorList>
    </citation>
    <scope>NUCLEOTIDE SEQUENCE [LARGE SCALE GENOMIC DNA]</scope>
    <source>
        <strain evidence="5">TB1705</strain>
        <tissue evidence="5">Leaf</tissue>
    </source>
</reference>